<evidence type="ECO:0000256" key="3">
    <source>
        <dbReference type="SAM" id="Phobius"/>
    </source>
</evidence>
<name>A0AAV7GD87_DENCH</name>
<gene>
    <name evidence="5" type="ORF">IEQ34_018173</name>
</gene>
<dbReference type="GO" id="GO:0019365">
    <property type="term" value="P:pyridine nucleotide salvage"/>
    <property type="evidence" value="ECO:0007669"/>
    <property type="project" value="InterPro"/>
</dbReference>
<evidence type="ECO:0000256" key="2">
    <source>
        <dbReference type="SAM" id="MobiDB-lite"/>
    </source>
</evidence>
<dbReference type="Gene3D" id="3.40.50.850">
    <property type="entry name" value="Isochorismatase-like"/>
    <property type="match status" value="1"/>
</dbReference>
<dbReference type="Proteomes" id="UP000775213">
    <property type="component" value="Unassembled WGS sequence"/>
</dbReference>
<keyword evidence="3" id="KW-0812">Transmembrane</keyword>
<keyword evidence="6" id="KW-1185">Reference proteome</keyword>
<evidence type="ECO:0000259" key="4">
    <source>
        <dbReference type="Pfam" id="PF00857"/>
    </source>
</evidence>
<dbReference type="Pfam" id="PF00857">
    <property type="entry name" value="Isochorismatase"/>
    <property type="match status" value="1"/>
</dbReference>
<evidence type="ECO:0000313" key="5">
    <source>
        <dbReference type="EMBL" id="KAH0453849.1"/>
    </source>
</evidence>
<keyword evidence="3" id="KW-1133">Transmembrane helix</keyword>
<dbReference type="SUPFAM" id="SSF52499">
    <property type="entry name" value="Isochorismatase-like hydrolases"/>
    <property type="match status" value="1"/>
</dbReference>
<dbReference type="InterPro" id="IPR000868">
    <property type="entry name" value="Isochorismatase-like_dom"/>
</dbReference>
<accession>A0AAV7GD87</accession>
<reference evidence="5 6" key="1">
    <citation type="journal article" date="2021" name="Hortic Res">
        <title>Chromosome-scale assembly of the Dendrobium chrysotoxum genome enhances the understanding of orchid evolution.</title>
        <authorList>
            <person name="Zhang Y."/>
            <person name="Zhang G.Q."/>
            <person name="Zhang D."/>
            <person name="Liu X.D."/>
            <person name="Xu X.Y."/>
            <person name="Sun W.H."/>
            <person name="Yu X."/>
            <person name="Zhu X."/>
            <person name="Wang Z.W."/>
            <person name="Zhao X."/>
            <person name="Zhong W.Y."/>
            <person name="Chen H."/>
            <person name="Yin W.L."/>
            <person name="Huang T."/>
            <person name="Niu S.C."/>
            <person name="Liu Z.J."/>
        </authorList>
    </citation>
    <scope>NUCLEOTIDE SEQUENCE [LARGE SCALE GENOMIC DNA]</scope>
    <source>
        <strain evidence="5">Lindl</strain>
    </source>
</reference>
<organism evidence="5 6">
    <name type="scientific">Dendrobium chrysotoxum</name>
    <name type="common">Orchid</name>
    <dbReference type="NCBI Taxonomy" id="161865"/>
    <lineage>
        <taxon>Eukaryota</taxon>
        <taxon>Viridiplantae</taxon>
        <taxon>Streptophyta</taxon>
        <taxon>Embryophyta</taxon>
        <taxon>Tracheophyta</taxon>
        <taxon>Spermatophyta</taxon>
        <taxon>Magnoliopsida</taxon>
        <taxon>Liliopsida</taxon>
        <taxon>Asparagales</taxon>
        <taxon>Orchidaceae</taxon>
        <taxon>Epidendroideae</taxon>
        <taxon>Malaxideae</taxon>
        <taxon>Dendrobiinae</taxon>
        <taxon>Dendrobium</taxon>
    </lineage>
</organism>
<dbReference type="GO" id="GO:0008936">
    <property type="term" value="F:nicotinamidase activity"/>
    <property type="evidence" value="ECO:0007669"/>
    <property type="project" value="InterPro"/>
</dbReference>
<feature type="transmembrane region" description="Helical" evidence="3">
    <location>
        <begin position="224"/>
        <end position="243"/>
    </location>
</feature>
<feature type="domain" description="Isochorismatase-like" evidence="4">
    <location>
        <begin position="59"/>
        <end position="208"/>
    </location>
</feature>
<proteinExistence type="inferred from homology"/>
<dbReference type="AlphaFoldDB" id="A0AAV7GD87"/>
<dbReference type="PANTHER" id="PTHR47297:SF2">
    <property type="entry name" value="OS02G0606800 PROTEIN"/>
    <property type="match status" value="1"/>
</dbReference>
<evidence type="ECO:0000256" key="1">
    <source>
        <dbReference type="ARBA" id="ARBA00006336"/>
    </source>
</evidence>
<dbReference type="InterPro" id="IPR044717">
    <property type="entry name" value="NIC1"/>
</dbReference>
<sequence length="314" mass="34531">MASRWKETSSGSRLIPKEASAGLGEASAKTREGGTTGADFLFAPAAAGRWLGWADAPLEPNKQIATMVEEASRLAKAFCERNWPVFAFLDTHYPDKPEPPYPPHCIIGSGEENFVPALQWLEKDPNVTLKRKDCIDGFIGSTEKDGSNLFVDWVKTNDIKVVLVLGICTDICVLDFICSILSARNIGRIPPLEDVVVYSHGCATFDLPIHVAKHIKGALAHPQVSIIWLLFILFFFLLIYQSYGIASSYGTLHGQGKGSQNCEQCIHLLRRTSEHSSSHSVRLIPAKLCIFFLYTSPVGCKSLMFSVVDSMVVV</sequence>
<dbReference type="PANTHER" id="PTHR47297">
    <property type="match status" value="1"/>
</dbReference>
<comment type="similarity">
    <text evidence="1">Belongs to the isochorismatase family.</text>
</comment>
<dbReference type="CDD" id="cd00431">
    <property type="entry name" value="cysteine_hydrolases"/>
    <property type="match status" value="1"/>
</dbReference>
<feature type="region of interest" description="Disordered" evidence="2">
    <location>
        <begin position="1"/>
        <end position="35"/>
    </location>
</feature>
<dbReference type="InterPro" id="IPR036380">
    <property type="entry name" value="Isochorismatase-like_sf"/>
</dbReference>
<comment type="caution">
    <text evidence="5">The sequence shown here is derived from an EMBL/GenBank/DDBJ whole genome shotgun (WGS) entry which is preliminary data.</text>
</comment>
<keyword evidence="3" id="KW-0472">Membrane</keyword>
<dbReference type="EMBL" id="JAGFBR010000016">
    <property type="protein sequence ID" value="KAH0453849.1"/>
    <property type="molecule type" value="Genomic_DNA"/>
</dbReference>
<evidence type="ECO:0000313" key="6">
    <source>
        <dbReference type="Proteomes" id="UP000775213"/>
    </source>
</evidence>
<protein>
    <recommendedName>
        <fullName evidence="4">Isochorismatase-like domain-containing protein</fullName>
    </recommendedName>
</protein>